<evidence type="ECO:0000256" key="2">
    <source>
        <dbReference type="ARBA" id="ARBA00022741"/>
    </source>
</evidence>
<reference evidence="7 9" key="2">
    <citation type="submission" date="2022-12" db="EMBL/GenBank/DDBJ databases">
        <authorList>
            <person name="Ruckert C."/>
            <person name="Busche T."/>
            <person name="Kalinowski J."/>
            <person name="Wittmann C."/>
        </authorList>
    </citation>
    <scope>NUCLEOTIDE SEQUENCE [LARGE SCALE GENOMIC DNA]</scope>
    <source>
        <strain evidence="7 9">DSM 40276</strain>
    </source>
</reference>
<keyword evidence="1" id="KW-0436">Ligase</keyword>
<dbReference type="Pfam" id="PF18130">
    <property type="entry name" value="ATPgrasp_N"/>
    <property type="match status" value="1"/>
</dbReference>
<keyword evidence="9" id="KW-1185">Reference proteome</keyword>
<dbReference type="InterPro" id="IPR052032">
    <property type="entry name" value="ATP-dep_AA_Ligase"/>
</dbReference>
<organism evidence="6 8">
    <name type="scientific">Streptomyces nigrescens</name>
    <dbReference type="NCBI Taxonomy" id="1920"/>
    <lineage>
        <taxon>Bacteria</taxon>
        <taxon>Bacillati</taxon>
        <taxon>Actinomycetota</taxon>
        <taxon>Actinomycetes</taxon>
        <taxon>Kitasatosporales</taxon>
        <taxon>Streptomycetaceae</taxon>
        <taxon>Streptomyces</taxon>
    </lineage>
</organism>
<dbReference type="Gene3D" id="3.40.50.20">
    <property type="match status" value="1"/>
</dbReference>
<dbReference type="AlphaFoldDB" id="A0A640TIS7"/>
<keyword evidence="2 4" id="KW-0547">Nucleotide-binding</keyword>
<dbReference type="InterPro" id="IPR040570">
    <property type="entry name" value="LAL_C2"/>
</dbReference>
<dbReference type="GO" id="GO:0016874">
    <property type="term" value="F:ligase activity"/>
    <property type="evidence" value="ECO:0007669"/>
    <property type="project" value="UniProtKB-KW"/>
</dbReference>
<dbReference type="Proteomes" id="UP000429552">
    <property type="component" value="Unassembled WGS sequence"/>
</dbReference>
<dbReference type="GO" id="GO:0046872">
    <property type="term" value="F:metal ion binding"/>
    <property type="evidence" value="ECO:0007669"/>
    <property type="project" value="InterPro"/>
</dbReference>
<dbReference type="PANTHER" id="PTHR43585:SF2">
    <property type="entry name" value="ATP-GRASP ENZYME FSQD"/>
    <property type="match status" value="1"/>
</dbReference>
<dbReference type="Pfam" id="PF18603">
    <property type="entry name" value="LAL_C2"/>
    <property type="match status" value="1"/>
</dbReference>
<evidence type="ECO:0000313" key="6">
    <source>
        <dbReference type="EMBL" id="GFE23064.1"/>
    </source>
</evidence>
<evidence type="ECO:0000313" key="8">
    <source>
        <dbReference type="Proteomes" id="UP000429552"/>
    </source>
</evidence>
<evidence type="ECO:0000256" key="1">
    <source>
        <dbReference type="ARBA" id="ARBA00022598"/>
    </source>
</evidence>
<dbReference type="Proteomes" id="UP001210169">
    <property type="component" value="Chromosome"/>
</dbReference>
<dbReference type="EMBL" id="BLIP01000001">
    <property type="protein sequence ID" value="GFE23064.1"/>
    <property type="molecule type" value="Genomic_DNA"/>
</dbReference>
<keyword evidence="3 4" id="KW-0067">ATP-binding</keyword>
<dbReference type="EMBL" id="CP114203">
    <property type="protein sequence ID" value="WAU05497.1"/>
    <property type="molecule type" value="Genomic_DNA"/>
</dbReference>
<accession>A0A640TIS7</accession>
<dbReference type="PROSITE" id="PS50975">
    <property type="entry name" value="ATP_GRASP"/>
    <property type="match status" value="1"/>
</dbReference>
<evidence type="ECO:0000256" key="3">
    <source>
        <dbReference type="ARBA" id="ARBA00022840"/>
    </source>
</evidence>
<evidence type="ECO:0000313" key="9">
    <source>
        <dbReference type="Proteomes" id="UP001210169"/>
    </source>
</evidence>
<name>A0A640TIS7_STRNI</name>
<gene>
    <name evidence="6" type="ORF">Sliba_35170</name>
    <name evidence="7" type="ORF">STRNI_003875</name>
</gene>
<feature type="domain" description="ATP-grasp" evidence="5">
    <location>
        <begin position="115"/>
        <end position="325"/>
    </location>
</feature>
<dbReference type="Pfam" id="PF13535">
    <property type="entry name" value="ATP-grasp_4"/>
    <property type="match status" value="1"/>
</dbReference>
<dbReference type="GeneID" id="301333044"/>
<dbReference type="SUPFAM" id="SSF56059">
    <property type="entry name" value="Glutathione synthetase ATP-binding domain-like"/>
    <property type="match status" value="1"/>
</dbReference>
<protein>
    <submittedName>
        <fullName evidence="7">ATP-grasp domain-containing protein</fullName>
    </submittedName>
</protein>
<evidence type="ECO:0000313" key="7">
    <source>
        <dbReference type="EMBL" id="WAU05497.1"/>
    </source>
</evidence>
<reference evidence="6 8" key="1">
    <citation type="submission" date="2019-12" db="EMBL/GenBank/DDBJ databases">
        <title>Whole genome shotgun sequence of Streptomyces libani subsp. libani NBRC 13452.</title>
        <authorList>
            <person name="Ichikawa N."/>
            <person name="Kimura A."/>
            <person name="Kitahashi Y."/>
            <person name="Komaki H."/>
            <person name="Tamura T."/>
        </authorList>
    </citation>
    <scope>NUCLEOTIDE SEQUENCE [LARGE SCALE GENOMIC DNA]</scope>
    <source>
        <strain evidence="6 8">NBRC 13452</strain>
    </source>
</reference>
<dbReference type="InterPro" id="IPR041472">
    <property type="entry name" value="BL00235/CARNS1_N"/>
</dbReference>
<dbReference type="GO" id="GO:0005524">
    <property type="term" value="F:ATP binding"/>
    <property type="evidence" value="ECO:0007669"/>
    <property type="project" value="UniProtKB-UniRule"/>
</dbReference>
<sequence>MSILLLHTRNLSRRKHLARVRDYAREHGERLLMIMKDATWESSYVDCVVPADTTSIEETVAAVRTLIAAEEEPVRGIVTFVEQSVPAAAAVAAELGLPSIGEKAAYLARDKYAMRSAFGEAGLAQPGFQLATDLDAAVKGAAELGYPLVLKPLIGGGSKYVRRVDNDAELAEHFAPLQRGAWTGFAHDPLHTRTRAQYDEALLLEAYVPGAEISVESLVVDGETRIVAVHDKPLPMEGPFFEEVYYTTPTRLPDGLVRRITAAVGAAHEALGITTGATHTEFRITADGEPYILETAARLGGGPVYQSVLLSTGIDMVEAQLDLATGRAPRLDVASPPRPTGFYLFFAERAGELVGVAGLDQVETDDRVSEIMLYGQPGDQVLVPPHASAAHGHVVFSAATAEAVEEAFHEFRDAIAVEVR</sequence>
<dbReference type="RefSeq" id="WP_159487024.1">
    <property type="nucleotide sequence ID" value="NZ_BLIP01000001.1"/>
</dbReference>
<proteinExistence type="predicted"/>
<dbReference type="Gene3D" id="3.30.470.20">
    <property type="entry name" value="ATP-grasp fold, B domain"/>
    <property type="match status" value="1"/>
</dbReference>
<dbReference type="PANTHER" id="PTHR43585">
    <property type="entry name" value="FUMIPYRROLE BIOSYNTHESIS PROTEIN C"/>
    <property type="match status" value="1"/>
</dbReference>
<evidence type="ECO:0000256" key="4">
    <source>
        <dbReference type="PROSITE-ProRule" id="PRU00409"/>
    </source>
</evidence>
<evidence type="ECO:0000259" key="5">
    <source>
        <dbReference type="PROSITE" id="PS50975"/>
    </source>
</evidence>
<dbReference type="InterPro" id="IPR011761">
    <property type="entry name" value="ATP-grasp"/>
</dbReference>